<dbReference type="Proteomes" id="UP001497700">
    <property type="component" value="Unassembled WGS sequence"/>
</dbReference>
<organism evidence="1 2">
    <name type="scientific">Hypoxylon rubiginosum</name>
    <dbReference type="NCBI Taxonomy" id="110542"/>
    <lineage>
        <taxon>Eukaryota</taxon>
        <taxon>Fungi</taxon>
        <taxon>Dikarya</taxon>
        <taxon>Ascomycota</taxon>
        <taxon>Pezizomycotina</taxon>
        <taxon>Sordariomycetes</taxon>
        <taxon>Xylariomycetidae</taxon>
        <taxon>Xylariales</taxon>
        <taxon>Hypoxylaceae</taxon>
        <taxon>Hypoxylon</taxon>
    </lineage>
</organism>
<evidence type="ECO:0000313" key="1">
    <source>
        <dbReference type="EMBL" id="KAI4866006.1"/>
    </source>
</evidence>
<reference evidence="1 2" key="1">
    <citation type="journal article" date="2022" name="New Phytol.">
        <title>Ecological generalism drives hyperdiversity of secondary metabolite gene clusters in xylarialean endophytes.</title>
        <authorList>
            <person name="Franco M.E.E."/>
            <person name="Wisecaver J.H."/>
            <person name="Arnold A.E."/>
            <person name="Ju Y.M."/>
            <person name="Slot J.C."/>
            <person name="Ahrendt S."/>
            <person name="Moore L.P."/>
            <person name="Eastman K.E."/>
            <person name="Scott K."/>
            <person name="Konkel Z."/>
            <person name="Mondo S.J."/>
            <person name="Kuo A."/>
            <person name="Hayes R.D."/>
            <person name="Haridas S."/>
            <person name="Andreopoulos B."/>
            <person name="Riley R."/>
            <person name="LaButti K."/>
            <person name="Pangilinan J."/>
            <person name="Lipzen A."/>
            <person name="Amirebrahimi M."/>
            <person name="Yan J."/>
            <person name="Adam C."/>
            <person name="Keymanesh K."/>
            <person name="Ng V."/>
            <person name="Louie K."/>
            <person name="Northen T."/>
            <person name="Drula E."/>
            <person name="Henrissat B."/>
            <person name="Hsieh H.M."/>
            <person name="Youens-Clark K."/>
            <person name="Lutzoni F."/>
            <person name="Miadlikowska J."/>
            <person name="Eastwood D.C."/>
            <person name="Hamelin R.C."/>
            <person name="Grigoriev I.V."/>
            <person name="U'Ren J.M."/>
        </authorList>
    </citation>
    <scope>NUCLEOTIDE SEQUENCE [LARGE SCALE GENOMIC DNA]</scope>
    <source>
        <strain evidence="1 2">CBS 119005</strain>
    </source>
</reference>
<gene>
    <name evidence="1" type="ORF">F4820DRAFT_469180</name>
</gene>
<protein>
    <submittedName>
        <fullName evidence="1">Uncharacterized protein</fullName>
    </submittedName>
</protein>
<accession>A0ACB9Z3S4</accession>
<name>A0ACB9Z3S4_9PEZI</name>
<proteinExistence type="predicted"/>
<dbReference type="EMBL" id="MU393464">
    <property type="protein sequence ID" value="KAI4866006.1"/>
    <property type="molecule type" value="Genomic_DNA"/>
</dbReference>
<sequence>MCQSCSTLVQRNFSCGHQLLLRKGNATFCLFYPHTTEEYHAVYTKFESKPRGDECKECQIRTKAGNQGLGLRGPERLDFIKKTYAKTWEAKSREEAKNSVTLAKKSQQVTDAEQIAKLNKKAQEQVKFYMGRRGRLQLDTFKRGNLLKIILEAPDAIDRKALLSVFGSYCVWDQKENVWKGMPSEERNHLMGIARRAGYGRTLEAGLAMKKPEDLQQVVEKTAA</sequence>
<evidence type="ECO:0000313" key="2">
    <source>
        <dbReference type="Proteomes" id="UP001497700"/>
    </source>
</evidence>
<keyword evidence="2" id="KW-1185">Reference proteome</keyword>
<comment type="caution">
    <text evidence="1">The sequence shown here is derived from an EMBL/GenBank/DDBJ whole genome shotgun (WGS) entry which is preliminary data.</text>
</comment>